<feature type="domain" description="C2H2-type" evidence="14">
    <location>
        <begin position="888"/>
        <end position="911"/>
    </location>
</feature>
<comment type="function">
    <text evidence="1">May be involved in transcriptional regulation.</text>
</comment>
<dbReference type="Proteomes" id="UP000593571">
    <property type="component" value="Unassembled WGS sequence"/>
</dbReference>
<feature type="domain" description="C2H2-type" evidence="14">
    <location>
        <begin position="457"/>
        <end position="479"/>
    </location>
</feature>
<dbReference type="GO" id="GO:0008270">
    <property type="term" value="F:zinc ion binding"/>
    <property type="evidence" value="ECO:0007669"/>
    <property type="project" value="UniProtKB-KW"/>
</dbReference>
<gene>
    <name evidence="15" type="ORF">HJG63_021224</name>
</gene>
<feature type="compositionally biased region" description="Low complexity" evidence="13">
    <location>
        <begin position="193"/>
        <end position="204"/>
    </location>
</feature>
<feature type="domain" description="C2H2-type" evidence="14">
    <location>
        <begin position="1036"/>
        <end position="1063"/>
    </location>
</feature>
<evidence type="ECO:0000256" key="5">
    <source>
        <dbReference type="ARBA" id="ARBA00022723"/>
    </source>
</evidence>
<dbReference type="PROSITE" id="PS00028">
    <property type="entry name" value="ZINC_FINGER_C2H2_1"/>
    <property type="match status" value="18"/>
</dbReference>
<feature type="domain" description="C2H2-type" evidence="14">
    <location>
        <begin position="48"/>
        <end position="70"/>
    </location>
</feature>
<feature type="domain" description="C2H2-type" evidence="14">
    <location>
        <begin position="599"/>
        <end position="621"/>
    </location>
</feature>
<evidence type="ECO:0000313" key="16">
    <source>
        <dbReference type="Proteomes" id="UP000593571"/>
    </source>
</evidence>
<keyword evidence="9" id="KW-0832">Ubl conjugation</keyword>
<dbReference type="FunFam" id="3.30.160.60:FF:000729">
    <property type="entry name" value="Zinc finger protein 646"/>
    <property type="match status" value="3"/>
</dbReference>
<feature type="domain" description="C2H2-type" evidence="14">
    <location>
        <begin position="294"/>
        <end position="321"/>
    </location>
</feature>
<evidence type="ECO:0000256" key="4">
    <source>
        <dbReference type="ARBA" id="ARBA00022553"/>
    </source>
</evidence>
<sequence length="1138" mass="126026">MEDTATFLSCCDCQRHFPSLLELSRHRELLHPSSNQDSEEADSIPRPYRCQQCGRGYRHPGSLVNHRRTHETGLFPCTTCGKAFTNPMALKSHMRTHVPEGCRRRRPPYPKEATPHLQGETVATDSWGQRLGHGESCGNQKKRAEETSVSASGPDSGATLGTWEVPPTRQREGWESQPNPEEGAESWGPTTNSARATPLPSPASSLLSNLEQYLAESVVNFTGSQEPTQSPPAEEERRYKCSQCGKTYKHAGSLTNHRQSHTLGIYPCAICFKEFSNLMALKNHSRLHAQYRPYLCPHCPRAFRLPRELLEHQQSHESERQEQLWEEKGMPASNGHTDESSQDQLSSTLNGSGELEDSGLEEYRPFRCGDCGRTYRHAGSLINHRKSHQTGVYPCSICSKQLFNAAALKNHVRAHHRPQQGVGEDGQPSVPPAPLPLGETTHKEKEVPTTTLDHRPYKCSECGRAYRHRGSLVNHRHSHQIGEYQCSLCPRKYPNFMALRNHVRVHCKSACRSAGPGPKGPSSHLKVELPPDLVGTEAAPCTDQGNGCKHEEATDDPRRFHCGDCGKAFRLRKQLASHQRVHIQRGWGTRKLTREDRPFRCGQCGRTYRHAGSLLNHRRSHETGQYSCPTCPKTYSNRMALRDHQRLHSESRRRRAEQSRRAAVRCALCGRGFPGRGSLERHLRGHEEETKSGQGGPSSTEGSKGNPTDDQGLEDRLGGNESVPQLEYGAMRPQEQSHSPVRVSGSEATEPVSWGMGQAGGWRGDRGPVNHAGDWVPWGHVLNKPENESGDSVPKSPCHLGNSQPSEPSVSHVDSCDNGDSSSQLQSESHPFSCCHCGKTYCQSEGPLNHNIHKTDCHYCLLCSKEFLNSVSTKSHRHSHNHIAAQTFACPDCGKAFQSHHELASHLQTHTTRGLCQVAPQIEEAMDPKAGTVEDEVDLPSQGKAQKALVELPRSPEENAGRADGGQGVKSIVAEDEERPFCCAQCGRSYRHAGSLLNHQKAHTTGLYPCSLCPKLLPNLLSLKNHGRTHTDPRRHRCSVCGKAFRTAARLEGHGRVHAPQEGPFTCSHCPRHFRRRISFLQHQQQHQEEWTVASSGTGGGPKAPAAGRGDLLPPPPTPTTPLLDPSPQWPADLSFSL</sequence>
<dbReference type="AlphaFoldDB" id="A0A7J8F5B7"/>
<dbReference type="FunFam" id="3.30.160.60:FF:002792">
    <property type="entry name" value="Zinc finger protein 646"/>
    <property type="match status" value="1"/>
</dbReference>
<feature type="domain" description="C2H2-type" evidence="14">
    <location>
        <begin position="664"/>
        <end position="691"/>
    </location>
</feature>
<feature type="domain" description="C2H2-type" evidence="14">
    <location>
        <begin position="1008"/>
        <end position="1035"/>
    </location>
</feature>
<feature type="domain" description="C2H2-type" evidence="14">
    <location>
        <begin position="626"/>
        <end position="653"/>
    </location>
</feature>
<evidence type="ECO:0000256" key="3">
    <source>
        <dbReference type="ARBA" id="ARBA00022499"/>
    </source>
</evidence>
<feature type="domain" description="C2H2-type" evidence="14">
    <location>
        <begin position="75"/>
        <end position="102"/>
    </location>
</feature>
<organism evidence="15 16">
    <name type="scientific">Rousettus aegyptiacus</name>
    <name type="common">Egyptian fruit bat</name>
    <name type="synonym">Pteropus aegyptiacus</name>
    <dbReference type="NCBI Taxonomy" id="9407"/>
    <lineage>
        <taxon>Eukaryota</taxon>
        <taxon>Metazoa</taxon>
        <taxon>Chordata</taxon>
        <taxon>Craniata</taxon>
        <taxon>Vertebrata</taxon>
        <taxon>Euteleostomi</taxon>
        <taxon>Mammalia</taxon>
        <taxon>Eutheria</taxon>
        <taxon>Laurasiatheria</taxon>
        <taxon>Chiroptera</taxon>
        <taxon>Yinpterochiroptera</taxon>
        <taxon>Pteropodoidea</taxon>
        <taxon>Pteropodidae</taxon>
        <taxon>Rousettinae</taxon>
        <taxon>Rousettus</taxon>
    </lineage>
</organism>
<feature type="region of interest" description="Disordered" evidence="13">
    <location>
        <begin position="1085"/>
        <end position="1138"/>
    </location>
</feature>
<keyword evidence="4" id="KW-0597">Phosphoprotein</keyword>
<feature type="domain" description="C2H2-type" evidence="14">
    <location>
        <begin position="1065"/>
        <end position="1092"/>
    </location>
</feature>
<evidence type="ECO:0000256" key="11">
    <source>
        <dbReference type="ARBA" id="ARBA00068435"/>
    </source>
</evidence>
<evidence type="ECO:0000256" key="2">
    <source>
        <dbReference type="ARBA" id="ARBA00006991"/>
    </source>
</evidence>
<dbReference type="PANTHER" id="PTHR24388:SF50">
    <property type="entry name" value="ZINC FINGER PROTEIN 646"/>
    <property type="match status" value="1"/>
</dbReference>
<dbReference type="InterPro" id="IPR050527">
    <property type="entry name" value="Snail/Krueppel_Znf"/>
</dbReference>
<evidence type="ECO:0000259" key="14">
    <source>
        <dbReference type="PROSITE" id="PS50157"/>
    </source>
</evidence>
<feature type="domain" description="C2H2-type" evidence="14">
    <location>
        <begin position="239"/>
        <end position="262"/>
    </location>
</feature>
<dbReference type="PROSITE" id="PS50157">
    <property type="entry name" value="ZINC_FINGER_C2H2_2"/>
    <property type="match status" value="19"/>
</dbReference>
<evidence type="ECO:0000256" key="9">
    <source>
        <dbReference type="ARBA" id="ARBA00022843"/>
    </source>
</evidence>
<comment type="caution">
    <text evidence="15">The sequence shown here is derived from an EMBL/GenBank/DDBJ whole genome shotgun (WGS) entry which is preliminary data.</text>
</comment>
<dbReference type="FunFam" id="3.30.160.60:FF:001144">
    <property type="entry name" value="zinc finger protein 646"/>
    <property type="match status" value="1"/>
</dbReference>
<evidence type="ECO:0000256" key="1">
    <source>
        <dbReference type="ARBA" id="ARBA00003767"/>
    </source>
</evidence>
<keyword evidence="10" id="KW-0539">Nucleus</keyword>
<dbReference type="PANTHER" id="PTHR24388">
    <property type="entry name" value="ZINC FINGER PROTEIN"/>
    <property type="match status" value="1"/>
</dbReference>
<feature type="compositionally biased region" description="Polar residues" evidence="13">
    <location>
        <begin position="697"/>
        <end position="709"/>
    </location>
</feature>
<dbReference type="EMBL" id="JACASE010000008">
    <property type="protein sequence ID" value="KAF6442934.1"/>
    <property type="molecule type" value="Genomic_DNA"/>
</dbReference>
<keyword evidence="6" id="KW-0677">Repeat</keyword>
<feature type="domain" description="C2H2-type" evidence="14">
    <location>
        <begin position="560"/>
        <end position="582"/>
    </location>
</feature>
<dbReference type="GO" id="GO:0000981">
    <property type="term" value="F:DNA-binding transcription factor activity, RNA polymerase II-specific"/>
    <property type="evidence" value="ECO:0007669"/>
    <property type="project" value="TreeGrafter"/>
</dbReference>
<feature type="compositionally biased region" description="Basic and acidic residues" evidence="13">
    <location>
        <begin position="312"/>
        <end position="329"/>
    </location>
</feature>
<feature type="domain" description="C2H2-type" evidence="14">
    <location>
        <begin position="981"/>
        <end position="1004"/>
    </location>
</feature>
<feature type="domain" description="C2H2-type" evidence="14">
    <location>
        <begin position="366"/>
        <end position="394"/>
    </location>
</feature>
<evidence type="ECO:0000256" key="12">
    <source>
        <dbReference type="PROSITE-ProRule" id="PRU00042"/>
    </source>
</evidence>
<dbReference type="FunFam" id="3.30.160.60:FF:001345">
    <property type="entry name" value="zinc finger protein 646"/>
    <property type="match status" value="2"/>
</dbReference>
<keyword evidence="5" id="KW-0479">Metal-binding</keyword>
<dbReference type="FunFam" id="3.30.160.60:FF:002439">
    <property type="entry name" value="Zinc finger protein 646"/>
    <property type="match status" value="1"/>
</dbReference>
<keyword evidence="8" id="KW-0862">Zinc</keyword>
<feature type="domain" description="C2H2-type" evidence="14">
    <location>
        <begin position="8"/>
        <end position="36"/>
    </location>
</feature>
<feature type="compositionally biased region" description="Basic and acidic residues" evidence="13">
    <location>
        <begin position="678"/>
        <end position="691"/>
    </location>
</feature>
<dbReference type="Pfam" id="PF00096">
    <property type="entry name" value="zf-C2H2"/>
    <property type="match status" value="13"/>
</dbReference>
<feature type="domain" description="C2H2-type" evidence="14">
    <location>
        <begin position="393"/>
        <end position="420"/>
    </location>
</feature>
<feature type="compositionally biased region" description="Basic and acidic residues" evidence="13">
    <location>
        <begin position="440"/>
        <end position="450"/>
    </location>
</feature>
<dbReference type="FunFam" id="3.30.160.60:FF:001838">
    <property type="entry name" value="Zinc finger protein 646"/>
    <property type="match status" value="1"/>
</dbReference>
<dbReference type="Gene3D" id="3.30.160.60">
    <property type="entry name" value="Classic Zinc Finger"/>
    <property type="match status" value="12"/>
</dbReference>
<dbReference type="GO" id="GO:0000978">
    <property type="term" value="F:RNA polymerase II cis-regulatory region sequence-specific DNA binding"/>
    <property type="evidence" value="ECO:0007669"/>
    <property type="project" value="TreeGrafter"/>
</dbReference>
<keyword evidence="16" id="KW-1185">Reference proteome</keyword>
<accession>A0A7J8F5B7</accession>
<name>A0A7J8F5B7_ROUAE</name>
<feature type="region of interest" description="Disordered" evidence="13">
    <location>
        <begin position="416"/>
        <end position="450"/>
    </location>
</feature>
<feature type="region of interest" description="Disordered" evidence="13">
    <location>
        <begin position="677"/>
        <end position="824"/>
    </location>
</feature>
<dbReference type="SMART" id="SM00355">
    <property type="entry name" value="ZnF_C2H2"/>
    <property type="match status" value="20"/>
</dbReference>
<dbReference type="SUPFAM" id="SSF57667">
    <property type="entry name" value="beta-beta-alpha zinc fingers"/>
    <property type="match status" value="10"/>
</dbReference>
<evidence type="ECO:0000256" key="7">
    <source>
        <dbReference type="ARBA" id="ARBA00022771"/>
    </source>
</evidence>
<feature type="domain" description="C2H2-type" evidence="14">
    <location>
        <begin position="266"/>
        <end position="293"/>
    </location>
</feature>
<feature type="region of interest" description="Disordered" evidence="13">
    <location>
        <begin position="99"/>
        <end position="204"/>
    </location>
</feature>
<dbReference type="InterPro" id="IPR013087">
    <property type="entry name" value="Znf_C2H2_type"/>
</dbReference>
<evidence type="ECO:0000256" key="8">
    <source>
        <dbReference type="ARBA" id="ARBA00022833"/>
    </source>
</evidence>
<feature type="region of interest" description="Disordered" evidence="13">
    <location>
        <begin position="312"/>
        <end position="357"/>
    </location>
</feature>
<feature type="compositionally biased region" description="Low complexity" evidence="13">
    <location>
        <begin position="1103"/>
        <end position="1112"/>
    </location>
</feature>
<dbReference type="FunFam" id="3.30.160.60:FF:002082">
    <property type="entry name" value="Zinc finger protein 646"/>
    <property type="match status" value="1"/>
</dbReference>
<reference evidence="15 16" key="1">
    <citation type="journal article" date="2020" name="Nature">
        <title>Six reference-quality genomes reveal evolution of bat adaptations.</title>
        <authorList>
            <person name="Jebb D."/>
            <person name="Huang Z."/>
            <person name="Pippel M."/>
            <person name="Hughes G.M."/>
            <person name="Lavrichenko K."/>
            <person name="Devanna P."/>
            <person name="Winkler S."/>
            <person name="Jermiin L.S."/>
            <person name="Skirmuntt E.C."/>
            <person name="Katzourakis A."/>
            <person name="Burkitt-Gray L."/>
            <person name="Ray D.A."/>
            <person name="Sullivan K.A.M."/>
            <person name="Roscito J.G."/>
            <person name="Kirilenko B.M."/>
            <person name="Davalos L.M."/>
            <person name="Corthals A.P."/>
            <person name="Power M.L."/>
            <person name="Jones G."/>
            <person name="Ransome R.D."/>
            <person name="Dechmann D.K.N."/>
            <person name="Locatelli A.G."/>
            <person name="Puechmaille S.J."/>
            <person name="Fedrigo O."/>
            <person name="Jarvis E.D."/>
            <person name="Hiller M."/>
            <person name="Vernes S.C."/>
            <person name="Myers E.W."/>
            <person name="Teeling E.C."/>
        </authorList>
    </citation>
    <scope>NUCLEOTIDE SEQUENCE [LARGE SCALE GENOMIC DNA]</scope>
    <source>
        <strain evidence="15">MRouAeg1</strain>
        <tissue evidence="15">Muscle</tissue>
    </source>
</reference>
<evidence type="ECO:0000256" key="10">
    <source>
        <dbReference type="ARBA" id="ARBA00023242"/>
    </source>
</evidence>
<keyword evidence="7 12" id="KW-0863">Zinc-finger</keyword>
<evidence type="ECO:0000256" key="6">
    <source>
        <dbReference type="ARBA" id="ARBA00022737"/>
    </source>
</evidence>
<dbReference type="InterPro" id="IPR036236">
    <property type="entry name" value="Znf_C2H2_sf"/>
</dbReference>
<keyword evidence="3" id="KW-1017">Isopeptide bond</keyword>
<proteinExistence type="inferred from homology"/>
<comment type="similarity">
    <text evidence="2">Belongs to the krueppel C2H2-type zinc-finger protein family.</text>
</comment>
<dbReference type="FunFam" id="3.30.160.60:FF:000100">
    <property type="entry name" value="Zinc finger 45-like"/>
    <property type="match status" value="1"/>
</dbReference>
<feature type="domain" description="C2H2-type" evidence="14">
    <location>
        <begin position="484"/>
        <end position="506"/>
    </location>
</feature>
<protein>
    <recommendedName>
        <fullName evidence="11">Zinc finger protein 646</fullName>
    </recommendedName>
</protein>
<evidence type="ECO:0000313" key="15">
    <source>
        <dbReference type="EMBL" id="KAF6442934.1"/>
    </source>
</evidence>
<evidence type="ECO:0000256" key="13">
    <source>
        <dbReference type="SAM" id="MobiDB-lite"/>
    </source>
</evidence>